<dbReference type="PANTHER" id="PTHR19325">
    <property type="entry name" value="COMPLEMENT COMPONENT-RELATED SUSHI DOMAIN-CONTAINING"/>
    <property type="match status" value="1"/>
</dbReference>
<dbReference type="FunFam" id="2.10.70.10:FF:000055">
    <property type="entry name" value="Complement decay-accelerating factor, GPI-anchored"/>
    <property type="match status" value="1"/>
</dbReference>
<reference evidence="12" key="5">
    <citation type="submission" date="2025-05" db="UniProtKB">
        <authorList>
            <consortium name="Ensembl"/>
        </authorList>
    </citation>
    <scope>IDENTIFICATION</scope>
</reference>
<dbReference type="InterPro" id="IPR050350">
    <property type="entry name" value="Compl-Cell_Adhes-Reg"/>
</dbReference>
<keyword evidence="3" id="KW-0732">Signal</keyword>
<dbReference type="InterPro" id="IPR040514">
    <property type="entry name" value="C4bp_oligo"/>
</dbReference>
<accession>A0A671G341</accession>
<dbReference type="Proteomes" id="UP000585614">
    <property type="component" value="Unassembled WGS sequence"/>
</dbReference>
<evidence type="ECO:0000313" key="13">
    <source>
        <dbReference type="Proteomes" id="UP000472240"/>
    </source>
</evidence>
<proteinExistence type="predicted"/>
<dbReference type="GO" id="GO:0009609">
    <property type="term" value="P:response to symbiotic bacterium"/>
    <property type="evidence" value="ECO:0007669"/>
    <property type="project" value="Ensembl"/>
</dbReference>
<reference evidence="12 13" key="1">
    <citation type="journal article" date="2015" name="Annu Rev Anim Biosci">
        <title>The Genome 10K Project: a way forward.</title>
        <authorList>
            <person name="Koepfli K.P."/>
            <person name="Paten B."/>
            <person name="O'Brien S.J."/>
            <person name="Koepfli K.P."/>
            <person name="Paten B."/>
            <person name="Antunes A."/>
            <person name="Belov K."/>
            <person name="Bustamante C."/>
            <person name="Castoe T.A."/>
            <person name="Clawson H."/>
            <person name="Crawford A.J."/>
            <person name="Diekhans M."/>
            <person name="Distel D."/>
            <person name="Durbin R."/>
            <person name="Earl D."/>
            <person name="Fujita M.K."/>
            <person name="Gamble T."/>
            <person name="Georges A."/>
            <person name="Gemmell N."/>
            <person name="Gilbert M.T."/>
            <person name="Graves J.M."/>
            <person name="Green R.E."/>
            <person name="Hickey G."/>
            <person name="Jarvis E.D."/>
            <person name="Johnson W."/>
            <person name="Komissarov A."/>
            <person name="Korf I."/>
            <person name="Kuhn R."/>
            <person name="Larkin D.M."/>
            <person name="Lewin H."/>
            <person name="Lopez J.V."/>
            <person name="Ma J."/>
            <person name="Marques-Bonet T."/>
            <person name="Miller W."/>
            <person name="Murphy R."/>
            <person name="Pevzner P."/>
            <person name="Shapiro B."/>
            <person name="Steiner C."/>
            <person name="Tamazian G."/>
            <person name="Venkatesh B."/>
            <person name="Wang J."/>
            <person name="Wayne R."/>
            <person name="Wiley E."/>
            <person name="Yang H."/>
            <person name="Zhang G."/>
            <person name="Haussler D."/>
            <person name="Ryder O."/>
            <person name="O'Brien S.J."/>
        </authorList>
    </citation>
    <scope>NUCLEOTIDE SEQUENCE</scope>
</reference>
<dbReference type="Pfam" id="PF18453">
    <property type="entry name" value="C4bp_oligo"/>
    <property type="match status" value="1"/>
</dbReference>
<reference evidence="12 13" key="2">
    <citation type="journal article" date="2018" name="Annu Rev Anim Biosci">
        <title>Bat Biology, Genomes, and the Bat1K Project: To Generate Chromosome-Level Genomes for All Living Bat Species.</title>
        <authorList>
            <person name="Teeling E.C."/>
            <person name="Vernes S.C."/>
            <person name="Davalos L.M."/>
            <person name="Ray D.A."/>
            <person name="Gilbert M.T.P."/>
            <person name="Myers E."/>
        </authorList>
    </citation>
    <scope>NUCLEOTIDE SEQUENCE</scope>
</reference>
<reference evidence="11 14" key="4">
    <citation type="journal article" date="2020" name="Nature">
        <title>Six reference-quality genomes reveal evolution of bat adaptations.</title>
        <authorList>
            <person name="Jebb D."/>
            <person name="Huang Z."/>
            <person name="Pippel M."/>
            <person name="Hughes G.M."/>
            <person name="Lavrichenko K."/>
            <person name="Devanna P."/>
            <person name="Winkler S."/>
            <person name="Jermiin L.S."/>
            <person name="Skirmuntt E.C."/>
            <person name="Katzourakis A."/>
            <person name="Burkitt-Gray L."/>
            <person name="Ray D.A."/>
            <person name="Sullivan K.A.M."/>
            <person name="Roscito J.G."/>
            <person name="Kirilenko B.M."/>
            <person name="Davalos L.M."/>
            <person name="Corthals A.P."/>
            <person name="Power M.L."/>
            <person name="Jones G."/>
            <person name="Ransome R.D."/>
            <person name="Dechmann D.K.N."/>
            <person name="Locatelli A.G."/>
            <person name="Puechmaille S.J."/>
            <person name="Fedrigo O."/>
            <person name="Jarvis E.D."/>
            <person name="Hiller M."/>
            <person name="Vernes S.C."/>
            <person name="Myers E.W."/>
            <person name="Teeling E.C."/>
        </authorList>
    </citation>
    <scope>NUCLEOTIDE SEQUENCE [LARGE SCALE GENOMIC DNA]</scope>
    <source>
        <strain evidence="11">MRhiFer1</strain>
        <tissue evidence="11">Lung</tissue>
    </source>
</reference>
<dbReference type="EMBL" id="JACAGC010000021">
    <property type="protein sequence ID" value="KAF6292526.1"/>
    <property type="molecule type" value="Genomic_DNA"/>
</dbReference>
<dbReference type="GO" id="GO:0006958">
    <property type="term" value="P:complement activation, classical pathway"/>
    <property type="evidence" value="ECO:0007669"/>
    <property type="project" value="UniProtKB-KW"/>
</dbReference>
<dbReference type="Proteomes" id="UP000472240">
    <property type="component" value="Chromosome 22"/>
</dbReference>
<dbReference type="SMART" id="SM00032">
    <property type="entry name" value="CCP"/>
    <property type="match status" value="8"/>
</dbReference>
<feature type="domain" description="Sushi" evidence="10">
    <location>
        <begin position="373"/>
        <end position="434"/>
    </location>
</feature>
<dbReference type="PROSITE" id="PS50923">
    <property type="entry name" value="SUSHI"/>
    <property type="match status" value="7"/>
</dbReference>
<organism evidence="12 13">
    <name type="scientific">Rhinolophus ferrumequinum</name>
    <name type="common">Greater horseshoe bat</name>
    <dbReference type="NCBI Taxonomy" id="59479"/>
    <lineage>
        <taxon>Eukaryota</taxon>
        <taxon>Metazoa</taxon>
        <taxon>Chordata</taxon>
        <taxon>Craniata</taxon>
        <taxon>Vertebrata</taxon>
        <taxon>Euteleostomi</taxon>
        <taxon>Mammalia</taxon>
        <taxon>Eutheria</taxon>
        <taxon>Laurasiatheria</taxon>
        <taxon>Chiroptera</taxon>
        <taxon>Yinpterochiroptera</taxon>
        <taxon>Rhinolophoidea</taxon>
        <taxon>Rhinolophidae</taxon>
        <taxon>Rhinolophinae</taxon>
        <taxon>Rhinolophus</taxon>
    </lineage>
</organism>
<feature type="disulfide bond" evidence="9">
    <location>
        <begin position="182"/>
        <end position="225"/>
    </location>
</feature>
<keyword evidence="8" id="KW-0325">Glycoprotein</keyword>
<dbReference type="Gene3D" id="2.10.70.10">
    <property type="entry name" value="Complement Module, domain 1"/>
    <property type="match status" value="8"/>
</dbReference>
<dbReference type="PANTHER" id="PTHR19325:SF551">
    <property type="entry name" value="ZONA PELLUCIDA SPERM-BINDING PROTEIN 3 RECEPTOR"/>
    <property type="match status" value="1"/>
</dbReference>
<dbReference type="AlphaFoldDB" id="A0A671G341"/>
<dbReference type="FunFam" id="2.10.70.10:FF:000014">
    <property type="entry name" value="Membrane cofactor protein"/>
    <property type="match status" value="2"/>
</dbReference>
<sequence>MLEKHRVMYTPRAPNGTLDRKGKMTAWPLSRLWRVSDPILFQVTLVAALLATVLGDCGPPPHLHYASPVNELNETSFKTGTVLKYHCRPGYSRSSSKNQVLTCRAGGTWNYIVFCVKKQCSNPGELHNGQVIVNTDYSFGSRIEFRCVEGYILIGSTTSYCEVRDKTVAWSDAFPECVIAQCQAPPDISNGKHTGGNEDVYTYGSSVTYSCDSGFSMLGKASIACTVENKTIGVWSPSPPTCKKITCLQPHVRYGKIVLGFGPTYTYKDSIVFECNKGFILKGSSLIHCGEDNNWNPPPPICELNGCTDLPDIPHASWEMRGSHRPTKEEVYDVETVLKYNCHPGYKPAKDKPTTVTCQRNFRWTSYVECEEVCCPEPKLKNGRIIPQRKRVLARNCVYFYGDSISYSCSETQNFVASCQGDGTWSPETPTCDHGCHYPPIIANGHYEKISSYLSIVNKVKYECDKGYMLHGQATLSCSSSRWSHEAPQCKALCLKPEIEHGKLSVDKQQYIESENVTIRCDSGYGVVGPQSITCSEDRTWYPEVPKCEWEVPDGCERVLAGRNITRCLSNVADVKMALEVYKLSLEIELLELQIDKERKSN</sequence>
<evidence type="ECO:0000256" key="4">
    <source>
        <dbReference type="ARBA" id="ARBA00022737"/>
    </source>
</evidence>
<dbReference type="GO" id="GO:1903027">
    <property type="term" value="P:regulation of opsonization"/>
    <property type="evidence" value="ECO:0007669"/>
    <property type="project" value="Ensembl"/>
</dbReference>
<evidence type="ECO:0000313" key="12">
    <source>
        <dbReference type="Ensembl" id="ENSRFEP00010029277.1"/>
    </source>
</evidence>
<evidence type="ECO:0000256" key="8">
    <source>
        <dbReference type="ARBA" id="ARBA00023180"/>
    </source>
</evidence>
<dbReference type="Ensembl" id="ENSRFET00010031774.1">
    <property type="protein sequence ID" value="ENSRFEP00010029277.1"/>
    <property type="gene ID" value="ENSRFEG00010019428.1"/>
</dbReference>
<evidence type="ECO:0000256" key="7">
    <source>
        <dbReference type="ARBA" id="ARBA00023157"/>
    </source>
</evidence>
<keyword evidence="4" id="KW-0677">Repeat</keyword>
<dbReference type="GO" id="GO:0045732">
    <property type="term" value="P:positive regulation of protein catabolic process"/>
    <property type="evidence" value="ECO:0007669"/>
    <property type="project" value="Ensembl"/>
</dbReference>
<dbReference type="Pfam" id="PF00084">
    <property type="entry name" value="Sushi"/>
    <property type="match status" value="8"/>
</dbReference>
<reference evidence="12 13" key="3">
    <citation type="submission" date="2018-12" db="EMBL/GenBank/DDBJ databases">
        <title>G10K-VGP greater horseshoe bat female genome, primary haplotype.</title>
        <authorList>
            <person name="Teeling E."/>
            <person name="Myers G."/>
            <person name="Vernes S."/>
            <person name="Pippel M."/>
            <person name="Winkler S."/>
            <person name="Fedrigo O."/>
            <person name="Rhie A."/>
            <person name="Koren S."/>
            <person name="Phillippy A."/>
            <person name="Lewin H."/>
            <person name="Damas J."/>
            <person name="Howe K."/>
            <person name="Mountcastle J."/>
            <person name="Jarvis E.D."/>
        </authorList>
    </citation>
    <scope>NUCLEOTIDE SEQUENCE [LARGE SCALE GENOMIC DNA]</scope>
</reference>
<feature type="domain" description="Sushi" evidence="10">
    <location>
        <begin position="245"/>
        <end position="304"/>
    </location>
</feature>
<evidence type="ECO:0000313" key="11">
    <source>
        <dbReference type="EMBL" id="KAF6292526.1"/>
    </source>
</evidence>
<comment type="caution">
    <text evidence="9">Lacks conserved residue(s) required for the propagation of feature annotation.</text>
</comment>
<dbReference type="CDD" id="cd00033">
    <property type="entry name" value="CCP"/>
    <property type="match status" value="8"/>
</dbReference>
<name>A0A671G341_RHIFE</name>
<dbReference type="GO" id="GO:0045959">
    <property type="term" value="P:negative regulation of complement activation, classical pathway"/>
    <property type="evidence" value="ECO:0007669"/>
    <property type="project" value="Ensembl"/>
</dbReference>
<dbReference type="InterPro" id="IPR035976">
    <property type="entry name" value="Sushi/SCR/CCP_sf"/>
</dbReference>
<evidence type="ECO:0000256" key="3">
    <source>
        <dbReference type="ARBA" id="ARBA00022729"/>
    </source>
</evidence>
<feature type="domain" description="Sushi" evidence="10">
    <location>
        <begin position="305"/>
        <end position="372"/>
    </location>
</feature>
<evidence type="ECO:0000256" key="2">
    <source>
        <dbReference type="ARBA" id="ARBA00022659"/>
    </source>
</evidence>
<feature type="disulfide bond" evidence="9">
    <location>
        <begin position="275"/>
        <end position="302"/>
    </location>
</feature>
<feature type="disulfide bond" evidence="9">
    <location>
        <begin position="521"/>
        <end position="548"/>
    </location>
</feature>
<dbReference type="InterPro" id="IPR000436">
    <property type="entry name" value="Sushi_SCR_CCP_dom"/>
</dbReference>
<evidence type="ECO:0000313" key="14">
    <source>
        <dbReference type="Proteomes" id="UP000585614"/>
    </source>
</evidence>
<keyword evidence="13" id="KW-1185">Reference proteome</keyword>
<dbReference type="GO" id="GO:0005615">
    <property type="term" value="C:extracellular space"/>
    <property type="evidence" value="ECO:0007669"/>
    <property type="project" value="Ensembl"/>
</dbReference>
<keyword evidence="2 9" id="KW-0768">Sushi</keyword>
<gene>
    <name evidence="12" type="primary">C4BPA</name>
    <name evidence="11" type="ORF">mRhiFer1_001880</name>
</gene>
<keyword evidence="7 9" id="KW-1015">Disulfide bond</keyword>
<feature type="domain" description="Sushi" evidence="10">
    <location>
        <begin position="492"/>
        <end position="550"/>
    </location>
</feature>
<keyword evidence="5" id="KW-0391">Immunity</keyword>
<dbReference type="GO" id="GO:0045087">
    <property type="term" value="P:innate immune response"/>
    <property type="evidence" value="ECO:0007669"/>
    <property type="project" value="UniProtKB-KW"/>
</dbReference>
<evidence type="ECO:0000256" key="9">
    <source>
        <dbReference type="PROSITE-ProRule" id="PRU00302"/>
    </source>
</evidence>
<evidence type="ECO:0000256" key="6">
    <source>
        <dbReference type="ARBA" id="ARBA00022875"/>
    </source>
</evidence>
<dbReference type="SUPFAM" id="SSF57535">
    <property type="entry name" value="Complement control module/SCR domain"/>
    <property type="match status" value="8"/>
</dbReference>
<feature type="domain" description="Sushi" evidence="10">
    <location>
        <begin position="55"/>
        <end position="117"/>
    </location>
</feature>
<dbReference type="GeneTree" id="ENSGT00940000154640"/>
<feature type="domain" description="Sushi" evidence="10">
    <location>
        <begin position="180"/>
        <end position="244"/>
    </location>
</feature>
<protein>
    <submittedName>
        <fullName evidence="11 12">Complement component 4 binding protein alpha</fullName>
    </submittedName>
</protein>
<keyword evidence="1" id="KW-0399">Innate immunity</keyword>
<feature type="domain" description="Sushi" evidence="10">
    <location>
        <begin position="118"/>
        <end position="179"/>
    </location>
</feature>
<dbReference type="Gene3D" id="1.20.5.3730">
    <property type="match status" value="1"/>
</dbReference>
<dbReference type="FunFam" id="2.10.70.10:FF:000008">
    <property type="entry name" value="Complement receptor type 1"/>
    <property type="match status" value="1"/>
</dbReference>
<evidence type="ECO:0000256" key="5">
    <source>
        <dbReference type="ARBA" id="ARBA00022859"/>
    </source>
</evidence>
<evidence type="ECO:0000259" key="10">
    <source>
        <dbReference type="PROSITE" id="PS50923"/>
    </source>
</evidence>
<keyword evidence="6" id="KW-0180">Complement pathway</keyword>
<evidence type="ECO:0000256" key="1">
    <source>
        <dbReference type="ARBA" id="ARBA00022588"/>
    </source>
</evidence>
<dbReference type="OMA" id="VLRYRCH"/>